<accession>A0ABU1WHA8</accession>
<sequence>MLVTSPLLSQCLKEALQQSPELLGRCLDDAVTSLKALAGQGREVVVHDASSKVWWDLLQNKADWCLAYAHLLREAFSAGQHGNQGPDKALHLHASKHELALEDEQAVNEWLDAARLLQELQTAVEQDLAALDARLSSLSGQGAILVENTPLRPSVFMGVLRDLMASLEPSPGVRAVWLRHIAPTLGLELRRLYQHLALMLQRATKEQVSYRVRLVEAPQPAPPPRRDLLGDDSGLAGRGDAGSAAAKPARLVLPTMVALARAKSEVSQAILLAFLQHGGVPFARALSDDYFEQVKQELAQLDEHVALPVLSEVVDHAHRDQALPAVDRSAREVDIDSRLNATDWGVFADPRERARVVLKLKLKAERVAQAMGIDVVRRLVNQVARDPLLLAPVREAMVAVEPALQRLALVQPRFFSEADHPARRLVESVAQRSFKYNDEFASEFGDFMQPVRLAFNLLNESATEDPKIFADVLTAMRELWDNQDQREKVLKDQRLRAMRFADERQALADHFTRELGQQADLEGVPGFIVDFLSRIWSLVIASARLTHPNGGDDPGGYRAAVDPLLWCGRKEVVMRRPAQLFEILPDLIQTLHNGLDMLGMTKDETKPFFDALMRLHEPVLGARRARVRHDGTISGPTPLDSSMSMDLDETLPATSEQLRLREAEEPWLDRSELHAAGFEEAPSTDFGELSDFPSDDGGDDDVPPVGAPMSDQDAEGVLAQLRVGDWIDLCSHGEWLRAQMIWASARGTLFMFTSSGGRAHSMSRRSCIKLIRRRWLRPVDTHAVVQMAIQAIADTGDNGGPAGEAR</sequence>
<evidence type="ECO:0000256" key="1">
    <source>
        <dbReference type="SAM" id="MobiDB-lite"/>
    </source>
</evidence>
<dbReference type="RefSeq" id="WP_310311427.1">
    <property type="nucleotide sequence ID" value="NZ_JAVDWU010000001.1"/>
</dbReference>
<dbReference type="InterPro" id="IPR012434">
    <property type="entry name" value="DUF1631"/>
</dbReference>
<proteinExistence type="predicted"/>
<name>A0ABU1WHA8_9BURK</name>
<evidence type="ECO:0000313" key="2">
    <source>
        <dbReference type="EMBL" id="MDR7148648.1"/>
    </source>
</evidence>
<evidence type="ECO:0000313" key="3">
    <source>
        <dbReference type="Proteomes" id="UP001265700"/>
    </source>
</evidence>
<feature type="region of interest" description="Disordered" evidence="1">
    <location>
        <begin position="679"/>
        <end position="701"/>
    </location>
</feature>
<dbReference type="EMBL" id="JAVDWU010000001">
    <property type="protein sequence ID" value="MDR7148648.1"/>
    <property type="molecule type" value="Genomic_DNA"/>
</dbReference>
<organism evidence="2 3">
    <name type="scientific">Hydrogenophaga palleronii</name>
    <dbReference type="NCBI Taxonomy" id="65655"/>
    <lineage>
        <taxon>Bacteria</taxon>
        <taxon>Pseudomonadati</taxon>
        <taxon>Pseudomonadota</taxon>
        <taxon>Betaproteobacteria</taxon>
        <taxon>Burkholderiales</taxon>
        <taxon>Comamonadaceae</taxon>
        <taxon>Hydrogenophaga</taxon>
    </lineage>
</organism>
<comment type="caution">
    <text evidence="2">The sequence shown here is derived from an EMBL/GenBank/DDBJ whole genome shotgun (WGS) entry which is preliminary data.</text>
</comment>
<dbReference type="Pfam" id="PF07793">
    <property type="entry name" value="DUF1631"/>
    <property type="match status" value="1"/>
</dbReference>
<gene>
    <name evidence="2" type="ORF">J2W49_000576</name>
</gene>
<feature type="region of interest" description="Disordered" evidence="1">
    <location>
        <begin position="218"/>
        <end position="242"/>
    </location>
</feature>
<evidence type="ECO:0008006" key="4">
    <source>
        <dbReference type="Google" id="ProtNLM"/>
    </source>
</evidence>
<dbReference type="Proteomes" id="UP001265700">
    <property type="component" value="Unassembled WGS sequence"/>
</dbReference>
<protein>
    <recommendedName>
        <fullName evidence="4">DUF1631 family protein</fullName>
    </recommendedName>
</protein>
<keyword evidence="3" id="KW-1185">Reference proteome</keyword>
<reference evidence="2 3" key="1">
    <citation type="submission" date="2023-07" db="EMBL/GenBank/DDBJ databases">
        <title>Sorghum-associated microbial communities from plants grown in Nebraska, USA.</title>
        <authorList>
            <person name="Schachtman D."/>
        </authorList>
    </citation>
    <scope>NUCLEOTIDE SEQUENCE [LARGE SCALE GENOMIC DNA]</scope>
    <source>
        <strain evidence="2 3">4249</strain>
    </source>
</reference>